<evidence type="ECO:0000313" key="2">
    <source>
        <dbReference type="EMBL" id="MBO8446916.1"/>
    </source>
</evidence>
<comment type="caution">
    <text evidence="2">The sequence shown here is derived from an EMBL/GenBank/DDBJ whole genome shotgun (WGS) entry which is preliminary data.</text>
</comment>
<accession>A0A9D9EF09</accession>
<name>A0A9D9EF09_9BACT</name>
<reference evidence="2" key="1">
    <citation type="submission" date="2020-10" db="EMBL/GenBank/DDBJ databases">
        <authorList>
            <person name="Gilroy R."/>
        </authorList>
    </citation>
    <scope>NUCLEOTIDE SEQUENCE</scope>
    <source>
        <strain evidence="2">D3-1215</strain>
    </source>
</reference>
<gene>
    <name evidence="2" type="ORF">IAC32_04130</name>
</gene>
<feature type="region of interest" description="Disordered" evidence="1">
    <location>
        <begin position="63"/>
        <end position="85"/>
    </location>
</feature>
<dbReference type="EMBL" id="JADIMR010000058">
    <property type="protein sequence ID" value="MBO8446916.1"/>
    <property type="molecule type" value="Genomic_DNA"/>
</dbReference>
<sequence length="85" mass="9429">MTESIPGQGPHPVAKPRLHKITASGADSIRPFMDAIMFRAFTFLYKLPINVLHATTCYEAMPQSKAVGSSQKHKPKSLKIKKIHT</sequence>
<evidence type="ECO:0000313" key="3">
    <source>
        <dbReference type="Proteomes" id="UP000823637"/>
    </source>
</evidence>
<reference evidence="2" key="2">
    <citation type="journal article" date="2021" name="PeerJ">
        <title>Extensive microbial diversity within the chicken gut microbiome revealed by metagenomics and culture.</title>
        <authorList>
            <person name="Gilroy R."/>
            <person name="Ravi A."/>
            <person name="Getino M."/>
            <person name="Pursley I."/>
            <person name="Horton D.L."/>
            <person name="Alikhan N.F."/>
            <person name="Baker D."/>
            <person name="Gharbi K."/>
            <person name="Hall N."/>
            <person name="Watson M."/>
            <person name="Adriaenssens E.M."/>
            <person name="Foster-Nyarko E."/>
            <person name="Jarju S."/>
            <person name="Secka A."/>
            <person name="Antonio M."/>
            <person name="Oren A."/>
            <person name="Chaudhuri R.R."/>
            <person name="La Ragione R."/>
            <person name="Hildebrand F."/>
            <person name="Pallen M.J."/>
        </authorList>
    </citation>
    <scope>NUCLEOTIDE SEQUENCE</scope>
    <source>
        <strain evidence="2">D3-1215</strain>
    </source>
</reference>
<organism evidence="2 3">
    <name type="scientific">Candidatus Enterocola intestinipullorum</name>
    <dbReference type="NCBI Taxonomy" id="2840783"/>
    <lineage>
        <taxon>Bacteria</taxon>
        <taxon>Pseudomonadati</taxon>
        <taxon>Bacteroidota</taxon>
        <taxon>Bacteroidia</taxon>
        <taxon>Bacteroidales</taxon>
        <taxon>Candidatus Enterocola</taxon>
    </lineage>
</organism>
<evidence type="ECO:0000256" key="1">
    <source>
        <dbReference type="SAM" id="MobiDB-lite"/>
    </source>
</evidence>
<dbReference type="AlphaFoldDB" id="A0A9D9EF09"/>
<feature type="compositionally biased region" description="Basic residues" evidence="1">
    <location>
        <begin position="71"/>
        <end position="85"/>
    </location>
</feature>
<proteinExistence type="predicted"/>
<protein>
    <submittedName>
        <fullName evidence="2">Uncharacterized protein</fullName>
    </submittedName>
</protein>
<dbReference type="Proteomes" id="UP000823637">
    <property type="component" value="Unassembled WGS sequence"/>
</dbReference>